<dbReference type="EC" id="5.1.3.15" evidence="3 5"/>
<evidence type="ECO:0000256" key="1">
    <source>
        <dbReference type="ARBA" id="ARBA00001096"/>
    </source>
</evidence>
<dbReference type="GO" id="GO:0047938">
    <property type="term" value="F:glucose-6-phosphate 1-epimerase activity"/>
    <property type="evidence" value="ECO:0007669"/>
    <property type="project" value="UniProtKB-UniRule"/>
</dbReference>
<dbReference type="InterPro" id="IPR008183">
    <property type="entry name" value="Aldose_1/G6P_1-epimerase"/>
</dbReference>
<dbReference type="CDD" id="cd09020">
    <property type="entry name" value="D-hex-6-P-epi_like"/>
    <property type="match status" value="1"/>
</dbReference>
<evidence type="ECO:0000256" key="8">
    <source>
        <dbReference type="SAM" id="MobiDB-lite"/>
    </source>
</evidence>
<dbReference type="EMBL" id="MU859253">
    <property type="protein sequence ID" value="KAK3948638.1"/>
    <property type="molecule type" value="Genomic_DNA"/>
</dbReference>
<evidence type="ECO:0000256" key="5">
    <source>
        <dbReference type="PIRNR" id="PIRNR016020"/>
    </source>
</evidence>
<dbReference type="SUPFAM" id="SSF74650">
    <property type="entry name" value="Galactose mutarotase-like"/>
    <property type="match status" value="1"/>
</dbReference>
<name>A0AAN6NR17_9PEZI</name>
<gene>
    <name evidence="9" type="ORF">QBC32DRAFT_245384</name>
</gene>
<dbReference type="InterPro" id="IPR025532">
    <property type="entry name" value="G6P_1-epimerase"/>
</dbReference>
<feature type="binding site" evidence="7">
    <location>
        <position position="78"/>
    </location>
    <ligand>
        <name>substrate</name>
    </ligand>
</feature>
<comment type="catalytic activity">
    <reaction evidence="1">
        <text>alpha-D-glucose 6-phosphate = beta-D-glucose 6-phosphate</text>
        <dbReference type="Rhea" id="RHEA:16249"/>
        <dbReference type="ChEBI" id="CHEBI:58225"/>
        <dbReference type="ChEBI" id="CHEBI:58247"/>
        <dbReference type="EC" id="5.1.3.15"/>
    </reaction>
</comment>
<comment type="caution">
    <text evidence="9">The sequence shown here is derived from an EMBL/GenBank/DDBJ whole genome shotgun (WGS) entry which is preliminary data.</text>
</comment>
<dbReference type="InterPro" id="IPR014718">
    <property type="entry name" value="GH-type_carb-bd"/>
</dbReference>
<evidence type="ECO:0000256" key="2">
    <source>
        <dbReference type="ARBA" id="ARBA00005866"/>
    </source>
</evidence>
<dbReference type="InterPro" id="IPR011013">
    <property type="entry name" value="Gal_mutarotase_sf_dom"/>
</dbReference>
<feature type="region of interest" description="Disordered" evidence="8">
    <location>
        <begin position="1"/>
        <end position="25"/>
    </location>
</feature>
<proteinExistence type="inferred from homology"/>
<dbReference type="GO" id="GO:0030246">
    <property type="term" value="F:carbohydrate binding"/>
    <property type="evidence" value="ECO:0007669"/>
    <property type="project" value="UniProtKB-UniRule"/>
</dbReference>
<dbReference type="PANTHER" id="PTHR11122:SF13">
    <property type="entry name" value="GLUCOSE-6-PHOSPHATE 1-EPIMERASE"/>
    <property type="match status" value="1"/>
</dbReference>
<dbReference type="PANTHER" id="PTHR11122">
    <property type="entry name" value="APOSPORY-ASSOCIATED PROTEIN C-RELATED"/>
    <property type="match status" value="1"/>
</dbReference>
<keyword evidence="10" id="KW-1185">Reference proteome</keyword>
<reference evidence="9" key="2">
    <citation type="submission" date="2023-06" db="EMBL/GenBank/DDBJ databases">
        <authorList>
            <consortium name="Lawrence Berkeley National Laboratory"/>
            <person name="Mondo S.J."/>
            <person name="Hensen N."/>
            <person name="Bonometti L."/>
            <person name="Westerberg I."/>
            <person name="Brannstrom I.O."/>
            <person name="Guillou S."/>
            <person name="Cros-Aarteil S."/>
            <person name="Calhoun S."/>
            <person name="Haridas S."/>
            <person name="Kuo A."/>
            <person name="Pangilinan J."/>
            <person name="Riley R."/>
            <person name="Labutti K."/>
            <person name="Andreopoulos B."/>
            <person name="Lipzen A."/>
            <person name="Chen C."/>
            <person name="Yanf M."/>
            <person name="Daum C."/>
            <person name="Ng V."/>
            <person name="Clum A."/>
            <person name="Steindorff A."/>
            <person name="Ohm R."/>
            <person name="Martin F."/>
            <person name="Silar P."/>
            <person name="Natvig D."/>
            <person name="Lalanne C."/>
            <person name="Gautier V."/>
            <person name="Ament-Velasquez S.L."/>
            <person name="Kruys A."/>
            <person name="Hutchinson M.I."/>
            <person name="Powell A.J."/>
            <person name="Barry K."/>
            <person name="Miller A.N."/>
            <person name="Grigoriev I.V."/>
            <person name="Debuchy R."/>
            <person name="Gladieux P."/>
            <person name="Thoren M.H."/>
            <person name="Johannesson H."/>
        </authorList>
    </citation>
    <scope>NUCLEOTIDE SEQUENCE</scope>
    <source>
        <strain evidence="9">CBS 626.80</strain>
    </source>
</reference>
<dbReference type="Gene3D" id="2.70.98.10">
    <property type="match status" value="1"/>
</dbReference>
<organism evidence="9 10">
    <name type="scientific">Pseudoneurospora amorphoporcata</name>
    <dbReference type="NCBI Taxonomy" id="241081"/>
    <lineage>
        <taxon>Eukaryota</taxon>
        <taxon>Fungi</taxon>
        <taxon>Dikarya</taxon>
        <taxon>Ascomycota</taxon>
        <taxon>Pezizomycotina</taxon>
        <taxon>Sordariomycetes</taxon>
        <taxon>Sordariomycetidae</taxon>
        <taxon>Sordariales</taxon>
        <taxon>Sordariaceae</taxon>
        <taxon>Pseudoneurospora</taxon>
    </lineage>
</organism>
<dbReference type="Pfam" id="PF01263">
    <property type="entry name" value="Aldose_epim"/>
    <property type="match status" value="2"/>
</dbReference>
<feature type="active site" evidence="6">
    <location>
        <position position="207"/>
    </location>
</feature>
<feature type="active site" evidence="6">
    <location>
        <position position="317"/>
    </location>
</feature>
<dbReference type="PIRSF" id="PIRSF016020">
    <property type="entry name" value="PHexose_mutarotase"/>
    <property type="match status" value="1"/>
</dbReference>
<evidence type="ECO:0000256" key="7">
    <source>
        <dbReference type="PIRSR" id="PIRSR016020-2"/>
    </source>
</evidence>
<protein>
    <recommendedName>
        <fullName evidence="3 5">Glucose-6-phosphate 1-epimerase</fullName>
        <ecNumber evidence="3 5">5.1.3.15</ecNumber>
    </recommendedName>
</protein>
<feature type="binding site" evidence="7">
    <location>
        <position position="107"/>
    </location>
    <ligand>
        <name>substrate</name>
    </ligand>
</feature>
<keyword evidence="4 5" id="KW-0413">Isomerase</keyword>
<evidence type="ECO:0000256" key="6">
    <source>
        <dbReference type="PIRSR" id="PIRSR016020-1"/>
    </source>
</evidence>
<sequence>MVDRARKPSALASTPGLPPQPQVAFSADNSSVTATLPTGESVSVLLYGATVISWKDKDGHEKLWLSEAAKLDGSKPVRGGIPLVFPVFGTAPDHAQTKSLPQHGFARSSRWEFLGKSTSESTPTPTTPAFAATATSAAGAVAAAAADMSVKLDFGLSSSGLSEDARQKWPYAFNAIYSVTLNTDSLTTNLVVTNDDERSWECQVLMHTYLRVEDISSVSISGLSSASYVDKTTSPPSTATQTSPVLTISSETDRVYTPAGDSPDSVPITVLSNDKPKFTVLRDNLSNVVVWNPWIEKAKGMADFEPKDGYKNMLCVEPGAVGTWQVLEPGDAFEGAQTIVLGGGKTQQD</sequence>
<evidence type="ECO:0000256" key="4">
    <source>
        <dbReference type="ARBA" id="ARBA00023235"/>
    </source>
</evidence>
<comment type="function">
    <text evidence="5">Catalyzes the interconversion between the alpha and beta anomers from at least three hexose 6-phosphate sugars (Glc6P, Gal6P, and Man6P).</text>
</comment>
<comment type="similarity">
    <text evidence="2 5">Belongs to the glucose-6-phosphate 1-epimerase family.</text>
</comment>
<dbReference type="GO" id="GO:0005737">
    <property type="term" value="C:cytoplasm"/>
    <property type="evidence" value="ECO:0007669"/>
    <property type="project" value="TreeGrafter"/>
</dbReference>
<dbReference type="AlphaFoldDB" id="A0AAN6NR17"/>
<feature type="binding site" evidence="7">
    <location>
        <position position="102"/>
    </location>
    <ligand>
        <name>substrate</name>
    </ligand>
</feature>
<accession>A0AAN6NR17</accession>
<evidence type="ECO:0000313" key="10">
    <source>
        <dbReference type="Proteomes" id="UP001303222"/>
    </source>
</evidence>
<reference evidence="9" key="1">
    <citation type="journal article" date="2023" name="Mol. Phylogenet. Evol.">
        <title>Genome-scale phylogeny and comparative genomics of the fungal order Sordariales.</title>
        <authorList>
            <person name="Hensen N."/>
            <person name="Bonometti L."/>
            <person name="Westerberg I."/>
            <person name="Brannstrom I.O."/>
            <person name="Guillou S."/>
            <person name="Cros-Aarteil S."/>
            <person name="Calhoun S."/>
            <person name="Haridas S."/>
            <person name="Kuo A."/>
            <person name="Mondo S."/>
            <person name="Pangilinan J."/>
            <person name="Riley R."/>
            <person name="LaButti K."/>
            <person name="Andreopoulos B."/>
            <person name="Lipzen A."/>
            <person name="Chen C."/>
            <person name="Yan M."/>
            <person name="Daum C."/>
            <person name="Ng V."/>
            <person name="Clum A."/>
            <person name="Steindorff A."/>
            <person name="Ohm R.A."/>
            <person name="Martin F."/>
            <person name="Silar P."/>
            <person name="Natvig D.O."/>
            <person name="Lalanne C."/>
            <person name="Gautier V."/>
            <person name="Ament-Velasquez S.L."/>
            <person name="Kruys A."/>
            <person name="Hutchinson M.I."/>
            <person name="Powell A.J."/>
            <person name="Barry K."/>
            <person name="Miller A.N."/>
            <person name="Grigoriev I.V."/>
            <person name="Debuchy R."/>
            <person name="Gladieux P."/>
            <person name="Hiltunen Thoren M."/>
            <person name="Johannesson H."/>
        </authorList>
    </citation>
    <scope>NUCLEOTIDE SEQUENCE</scope>
    <source>
        <strain evidence="9">CBS 626.80</strain>
    </source>
</reference>
<evidence type="ECO:0000313" key="9">
    <source>
        <dbReference type="EMBL" id="KAK3948638.1"/>
    </source>
</evidence>
<dbReference type="GO" id="GO:0005975">
    <property type="term" value="P:carbohydrate metabolic process"/>
    <property type="evidence" value="ECO:0007669"/>
    <property type="project" value="InterPro"/>
</dbReference>
<evidence type="ECO:0000256" key="3">
    <source>
        <dbReference type="ARBA" id="ARBA00012083"/>
    </source>
</evidence>
<dbReference type="Proteomes" id="UP001303222">
    <property type="component" value="Unassembled WGS sequence"/>
</dbReference>